<name>A0AAD7DER9_MYCRO</name>
<dbReference type="AlphaFoldDB" id="A0AAD7DER9"/>
<keyword evidence="2" id="KW-1185">Reference proteome</keyword>
<proteinExistence type="predicted"/>
<evidence type="ECO:0000313" key="1">
    <source>
        <dbReference type="EMBL" id="KAJ7689942.1"/>
    </source>
</evidence>
<organism evidence="1 2">
    <name type="scientific">Mycena rosella</name>
    <name type="common">Pink bonnet</name>
    <name type="synonym">Agaricus rosellus</name>
    <dbReference type="NCBI Taxonomy" id="1033263"/>
    <lineage>
        <taxon>Eukaryota</taxon>
        <taxon>Fungi</taxon>
        <taxon>Dikarya</taxon>
        <taxon>Basidiomycota</taxon>
        <taxon>Agaricomycotina</taxon>
        <taxon>Agaricomycetes</taxon>
        <taxon>Agaricomycetidae</taxon>
        <taxon>Agaricales</taxon>
        <taxon>Marasmiineae</taxon>
        <taxon>Mycenaceae</taxon>
        <taxon>Mycena</taxon>
    </lineage>
</organism>
<dbReference type="EMBL" id="JARKIE010000068">
    <property type="protein sequence ID" value="KAJ7689942.1"/>
    <property type="molecule type" value="Genomic_DNA"/>
</dbReference>
<evidence type="ECO:0000313" key="2">
    <source>
        <dbReference type="Proteomes" id="UP001221757"/>
    </source>
</evidence>
<dbReference type="Proteomes" id="UP001221757">
    <property type="component" value="Unassembled WGS sequence"/>
</dbReference>
<sequence>MADLEKLRTLTYPLDLNTLVSTQSLSETSTIKLTPHDSTSLVSTTETVTVIYRKNDQVTQICRDTINDAVGIRWKSNELQHRGSGLDHPIRFERGQREWFLNIGDLTLYRGPATAYMWIVGEGRKNVEVGLINAIDGDNQQLEERGKLELMVHETAISELGEWGDIAVSLMIGCG</sequence>
<accession>A0AAD7DER9</accession>
<comment type="caution">
    <text evidence="1">The sequence shown here is derived from an EMBL/GenBank/DDBJ whole genome shotgun (WGS) entry which is preliminary data.</text>
</comment>
<reference evidence="1" key="1">
    <citation type="submission" date="2023-03" db="EMBL/GenBank/DDBJ databases">
        <title>Massive genome expansion in bonnet fungi (Mycena s.s.) driven by repeated elements and novel gene families across ecological guilds.</title>
        <authorList>
            <consortium name="Lawrence Berkeley National Laboratory"/>
            <person name="Harder C.B."/>
            <person name="Miyauchi S."/>
            <person name="Viragh M."/>
            <person name="Kuo A."/>
            <person name="Thoen E."/>
            <person name="Andreopoulos B."/>
            <person name="Lu D."/>
            <person name="Skrede I."/>
            <person name="Drula E."/>
            <person name="Henrissat B."/>
            <person name="Morin E."/>
            <person name="Kohler A."/>
            <person name="Barry K."/>
            <person name="LaButti K."/>
            <person name="Morin E."/>
            <person name="Salamov A."/>
            <person name="Lipzen A."/>
            <person name="Mereny Z."/>
            <person name="Hegedus B."/>
            <person name="Baldrian P."/>
            <person name="Stursova M."/>
            <person name="Weitz H."/>
            <person name="Taylor A."/>
            <person name="Grigoriev I.V."/>
            <person name="Nagy L.G."/>
            <person name="Martin F."/>
            <person name="Kauserud H."/>
        </authorList>
    </citation>
    <scope>NUCLEOTIDE SEQUENCE</scope>
    <source>
        <strain evidence="1">CBHHK067</strain>
    </source>
</reference>
<gene>
    <name evidence="1" type="ORF">B0H17DRAFT_1180048</name>
</gene>
<protein>
    <submittedName>
        <fullName evidence="1">Uncharacterized protein</fullName>
    </submittedName>
</protein>